<gene>
    <name evidence="1" type="ORF">SNEC2469_LOCUS12532</name>
</gene>
<dbReference type="Proteomes" id="UP000601435">
    <property type="component" value="Unassembled WGS sequence"/>
</dbReference>
<reference evidence="1" key="1">
    <citation type="submission" date="2021-02" db="EMBL/GenBank/DDBJ databases">
        <authorList>
            <person name="Dougan E. K."/>
            <person name="Rhodes N."/>
            <person name="Thang M."/>
            <person name="Chan C."/>
        </authorList>
    </citation>
    <scope>NUCLEOTIDE SEQUENCE</scope>
</reference>
<evidence type="ECO:0000313" key="1">
    <source>
        <dbReference type="EMBL" id="CAE7451879.1"/>
    </source>
</evidence>
<sequence length="172" mass="19395">MRMGGMLEDLSSLGFPSYSGIYVDGRTKDLAEDHERLFLDDYRSYDSKYQNPKHWFSSIRDINTSSLIPCKSWKGTVPLGLETFLRNFDTLEVDLALDFTGQEVVPYCPDGYWWLSNACRNNPADCIPCVTGSSLNYVYDADEVMIKATTWNMSLALATVDGHSAGTDFEKL</sequence>
<comment type="caution">
    <text evidence="1">The sequence shown here is derived from an EMBL/GenBank/DDBJ whole genome shotgun (WGS) entry which is preliminary data.</text>
</comment>
<dbReference type="EMBL" id="CAJNJA010019881">
    <property type="protein sequence ID" value="CAE7451879.1"/>
    <property type="molecule type" value="Genomic_DNA"/>
</dbReference>
<accession>A0A812RTF3</accession>
<feature type="non-terminal residue" evidence="1">
    <location>
        <position position="172"/>
    </location>
</feature>
<organism evidence="1 2">
    <name type="scientific">Symbiodinium necroappetens</name>
    <dbReference type="NCBI Taxonomy" id="1628268"/>
    <lineage>
        <taxon>Eukaryota</taxon>
        <taxon>Sar</taxon>
        <taxon>Alveolata</taxon>
        <taxon>Dinophyceae</taxon>
        <taxon>Suessiales</taxon>
        <taxon>Symbiodiniaceae</taxon>
        <taxon>Symbiodinium</taxon>
    </lineage>
</organism>
<proteinExistence type="predicted"/>
<keyword evidence="2" id="KW-1185">Reference proteome</keyword>
<protein>
    <submittedName>
        <fullName evidence="1">Uncharacterized protein</fullName>
    </submittedName>
</protein>
<name>A0A812RTF3_9DINO</name>
<evidence type="ECO:0000313" key="2">
    <source>
        <dbReference type="Proteomes" id="UP000601435"/>
    </source>
</evidence>
<dbReference type="AlphaFoldDB" id="A0A812RTF3"/>
<dbReference type="OrthoDB" id="410087at2759"/>